<dbReference type="Proteomes" id="UP000036987">
    <property type="component" value="Unassembled WGS sequence"/>
</dbReference>
<evidence type="ECO:0000259" key="16">
    <source>
        <dbReference type="Pfam" id="PF23259"/>
    </source>
</evidence>
<comment type="caution">
    <text evidence="17">The sequence shown here is derived from an EMBL/GenBank/DDBJ whole genome shotgun (WGS) entry which is preliminary data.</text>
</comment>
<feature type="domain" description="Cation/H(+) antiporter central" evidence="15">
    <location>
        <begin position="507"/>
        <end position="648"/>
    </location>
</feature>
<evidence type="ECO:0000256" key="6">
    <source>
        <dbReference type="ARBA" id="ARBA00022692"/>
    </source>
</evidence>
<dbReference type="Pfam" id="PF23259">
    <property type="entry name" value="CHX17_C"/>
    <property type="match status" value="1"/>
</dbReference>
<dbReference type="GO" id="GO:0009941">
    <property type="term" value="C:chloroplast envelope"/>
    <property type="evidence" value="ECO:0007669"/>
    <property type="project" value="UniProtKB-SubCell"/>
</dbReference>
<feature type="transmembrane region" description="Helical" evidence="13">
    <location>
        <begin position="247"/>
        <end position="268"/>
    </location>
</feature>
<reference evidence="18" key="1">
    <citation type="journal article" date="2016" name="Nature">
        <title>The genome of the seagrass Zostera marina reveals angiosperm adaptation to the sea.</title>
        <authorList>
            <person name="Olsen J.L."/>
            <person name="Rouze P."/>
            <person name="Verhelst B."/>
            <person name="Lin Y.-C."/>
            <person name="Bayer T."/>
            <person name="Collen J."/>
            <person name="Dattolo E."/>
            <person name="De Paoli E."/>
            <person name="Dittami S."/>
            <person name="Maumus F."/>
            <person name="Michel G."/>
            <person name="Kersting A."/>
            <person name="Lauritano C."/>
            <person name="Lohaus R."/>
            <person name="Toepel M."/>
            <person name="Tonon T."/>
            <person name="Vanneste K."/>
            <person name="Amirebrahimi M."/>
            <person name="Brakel J."/>
            <person name="Bostroem C."/>
            <person name="Chovatia M."/>
            <person name="Grimwood J."/>
            <person name="Jenkins J.W."/>
            <person name="Jueterbock A."/>
            <person name="Mraz A."/>
            <person name="Stam W.T."/>
            <person name="Tice H."/>
            <person name="Bornberg-Bauer E."/>
            <person name="Green P.J."/>
            <person name="Pearson G.A."/>
            <person name="Procaccini G."/>
            <person name="Duarte C.M."/>
            <person name="Schmutz J."/>
            <person name="Reusch T.B.H."/>
            <person name="Van de Peer Y."/>
        </authorList>
    </citation>
    <scope>NUCLEOTIDE SEQUENCE [LARGE SCALE GENOMIC DNA]</scope>
    <source>
        <strain evidence="18">cv. Finnish</strain>
    </source>
</reference>
<dbReference type="PANTHER" id="PTHR32468">
    <property type="entry name" value="CATION/H + ANTIPORTER"/>
    <property type="match status" value="1"/>
</dbReference>
<dbReference type="GO" id="GO:0012505">
    <property type="term" value="C:endomembrane system"/>
    <property type="evidence" value="ECO:0000318"/>
    <property type="project" value="GO_Central"/>
</dbReference>
<evidence type="ECO:0000256" key="9">
    <source>
        <dbReference type="ARBA" id="ARBA00023065"/>
    </source>
</evidence>
<dbReference type="OrthoDB" id="2687058at2759"/>
<dbReference type="GO" id="GO:0015297">
    <property type="term" value="F:antiporter activity"/>
    <property type="evidence" value="ECO:0007669"/>
    <property type="project" value="InterPro"/>
</dbReference>
<comment type="similarity">
    <text evidence="11">Belongs to the monovalent cation:proton antiporter 2 (CPA2) transporter (TC 2.A.37) family. CHX (TC 2.A.37.4) subfamily.</text>
</comment>
<dbReference type="GO" id="GO:1902600">
    <property type="term" value="P:proton transmembrane transport"/>
    <property type="evidence" value="ECO:0007669"/>
    <property type="project" value="InterPro"/>
</dbReference>
<dbReference type="Pfam" id="PF23256">
    <property type="entry name" value="CHX17_2nd"/>
    <property type="match status" value="1"/>
</dbReference>
<keyword evidence="9" id="KW-0406">Ion transport</keyword>
<comment type="function">
    <text evidence="1">May function as sodium-coupled metabolite transporter across the chloroplast envelope.</text>
</comment>
<dbReference type="InterPro" id="IPR006153">
    <property type="entry name" value="Cation/H_exchanger_TM"/>
</dbReference>
<dbReference type="Pfam" id="PF00999">
    <property type="entry name" value="Na_H_Exchanger"/>
    <property type="match status" value="1"/>
</dbReference>
<keyword evidence="7" id="KW-0630">Potassium</keyword>
<feature type="compositionally biased region" description="Polar residues" evidence="12">
    <location>
        <begin position="704"/>
        <end position="720"/>
    </location>
</feature>
<feature type="region of interest" description="Disordered" evidence="12">
    <location>
        <begin position="699"/>
        <end position="720"/>
    </location>
</feature>
<evidence type="ECO:0000256" key="7">
    <source>
        <dbReference type="ARBA" id="ARBA00022958"/>
    </source>
</evidence>
<keyword evidence="8 13" id="KW-1133">Transmembrane helix</keyword>
<dbReference type="GO" id="GO:0016020">
    <property type="term" value="C:membrane"/>
    <property type="evidence" value="ECO:0007669"/>
    <property type="project" value="UniProtKB-SubCell"/>
</dbReference>
<gene>
    <name evidence="17" type="ORF">ZOSMA_2G01790</name>
</gene>
<feature type="transmembrane region" description="Helical" evidence="13">
    <location>
        <begin position="399"/>
        <end position="421"/>
    </location>
</feature>
<evidence type="ECO:0000313" key="17">
    <source>
        <dbReference type="EMBL" id="KMZ66168.1"/>
    </source>
</evidence>
<evidence type="ECO:0000256" key="5">
    <source>
        <dbReference type="ARBA" id="ARBA00022538"/>
    </source>
</evidence>
<keyword evidence="10 13" id="KW-0472">Membrane</keyword>
<name>A0A0K9PAS1_ZOSMR</name>
<accession>A0A0K9PAS1</accession>
<evidence type="ECO:0000256" key="10">
    <source>
        <dbReference type="ARBA" id="ARBA00023136"/>
    </source>
</evidence>
<evidence type="ECO:0000313" key="18">
    <source>
        <dbReference type="Proteomes" id="UP000036987"/>
    </source>
</evidence>
<sequence>MVLAPTNVTTGTLINGSHIHEYHDDGSVVICYAPRLITSNGLLFGDNPLNFSLPLLILQITIVVVITRLLYIIIKPLRQPRFIAEVIGGLILGPSVLGRIPKYYEYVFPQRTISNFRTLAHIGIVFFMFLEGLEMDVGSVKRSGKQAWAVASSGMLLPIIIELIVFLAFGKNIQRRNNDVAYLIFLAVSLSITSFSVLARILSHLKMLNGDTGHLAMSAALITDAFAWILLAIAVSLTDRDGNMMSIIPAIDVITSGITLLVAIYFTVSPAARWVMRRTPEGEPVNQKYLIFAIVAMFSSAILSEFIGMHAVFGAFVVGLAIPDGILATTLIEKLEDFVTGLLLPLYFASNGKNINLTSIKTPGISGFLTVVITLSTLARTGVSMLVSTSFYGFSANQGLLLGIFMNTKGILEMVVLRIGLDKNVLDTESYSLMVLMSVILTALVSPLSSLVARTRQNFINYKRRMLQRLRQDSELRVLACFYDSRDVSSFVNLLSVSHPTKISPILVCAVHLMELTSRESAILIVQDRHRLDDDRLNRGSSENRGNFKKTHGQSHQILSALYNYEQSEAGTSVFPLTVVSPYSTMHEDIIRVAEDKHTALIILPFHKQKAVDGGMEVVNERIQNVNQNILANPPCSVAIFVDKHLGVTGSLGDWMGKYNVVVIFIGGKDDREALAYGSRIGMNEGNDLNILHLIETGTPPMASPSQSTPKGSTSLLSTSDQNNVAGMTEKEIERSLDEAAINDIRGRYMGNSSVVYTAEYVKNGEEMMEVLRSKIGIFDLCVVGIGKEVGSKLMTGLTDWNEYPELGPLGDVLVSSDFASTVSVLVIQQYKGDDSSLPRMQSLSA</sequence>
<feature type="transmembrane region" description="Helical" evidence="13">
    <location>
        <begin position="181"/>
        <end position="203"/>
    </location>
</feature>
<feature type="transmembrane region" description="Helical" evidence="13">
    <location>
        <begin position="147"/>
        <end position="169"/>
    </location>
</feature>
<feature type="transmembrane region" description="Helical" evidence="13">
    <location>
        <begin position="118"/>
        <end position="135"/>
    </location>
</feature>
<comment type="subcellular location">
    <subcellularLocation>
        <location evidence="3">Membrane</location>
        <topology evidence="3">Multi-pass membrane protein</topology>
    </subcellularLocation>
    <subcellularLocation>
        <location evidence="2">Plastid</location>
        <location evidence="2">Chloroplast envelope</location>
    </subcellularLocation>
</comment>
<feature type="transmembrane region" description="Helical" evidence="13">
    <location>
        <begin position="289"/>
        <end position="322"/>
    </location>
</feature>
<organism evidence="17 18">
    <name type="scientific">Zostera marina</name>
    <name type="common">Eelgrass</name>
    <dbReference type="NCBI Taxonomy" id="29655"/>
    <lineage>
        <taxon>Eukaryota</taxon>
        <taxon>Viridiplantae</taxon>
        <taxon>Streptophyta</taxon>
        <taxon>Embryophyta</taxon>
        <taxon>Tracheophyta</taxon>
        <taxon>Spermatophyta</taxon>
        <taxon>Magnoliopsida</taxon>
        <taxon>Liliopsida</taxon>
        <taxon>Zosteraceae</taxon>
        <taxon>Zostera</taxon>
    </lineage>
</organism>
<dbReference type="GO" id="GO:0006885">
    <property type="term" value="P:regulation of pH"/>
    <property type="evidence" value="ECO:0000318"/>
    <property type="project" value="GO_Central"/>
</dbReference>
<feature type="domain" description="Cation/H+ exchanger transmembrane" evidence="14">
    <location>
        <begin position="65"/>
        <end position="448"/>
    </location>
</feature>
<dbReference type="AlphaFoldDB" id="A0A0K9PAS1"/>
<dbReference type="InterPro" id="IPR057291">
    <property type="entry name" value="CHX17_2nd"/>
</dbReference>
<dbReference type="Gene3D" id="1.20.1530.20">
    <property type="match status" value="1"/>
</dbReference>
<dbReference type="PANTHER" id="PTHR32468:SF164">
    <property type="entry name" value="OS05G0485000 PROTEIN"/>
    <property type="match status" value="1"/>
</dbReference>
<keyword evidence="6 13" id="KW-0812">Transmembrane</keyword>
<dbReference type="InterPro" id="IPR057290">
    <property type="entry name" value="CHX17_C"/>
</dbReference>
<dbReference type="GO" id="GO:0098662">
    <property type="term" value="P:inorganic cation transmembrane transport"/>
    <property type="evidence" value="ECO:0000318"/>
    <property type="project" value="GO_Central"/>
</dbReference>
<feature type="transmembrane region" description="Helical" evidence="13">
    <location>
        <begin position="51"/>
        <end position="70"/>
    </location>
</feature>
<feature type="transmembrane region" description="Helical" evidence="13">
    <location>
        <begin position="433"/>
        <end position="453"/>
    </location>
</feature>
<evidence type="ECO:0000256" key="4">
    <source>
        <dbReference type="ARBA" id="ARBA00022448"/>
    </source>
</evidence>
<evidence type="ECO:0000256" key="12">
    <source>
        <dbReference type="SAM" id="MobiDB-lite"/>
    </source>
</evidence>
<evidence type="ECO:0000259" key="14">
    <source>
        <dbReference type="Pfam" id="PF00999"/>
    </source>
</evidence>
<evidence type="ECO:0000256" key="13">
    <source>
        <dbReference type="SAM" id="Phobius"/>
    </source>
</evidence>
<keyword evidence="18" id="KW-1185">Reference proteome</keyword>
<feature type="transmembrane region" description="Helical" evidence="13">
    <location>
        <begin position="215"/>
        <end position="235"/>
    </location>
</feature>
<feature type="transmembrane region" description="Helical" evidence="13">
    <location>
        <begin position="365"/>
        <end position="387"/>
    </location>
</feature>
<dbReference type="InterPro" id="IPR038770">
    <property type="entry name" value="Na+/solute_symporter_sf"/>
</dbReference>
<protein>
    <submittedName>
        <fullName evidence="17">Cation/H(+) antiporter</fullName>
    </submittedName>
</protein>
<evidence type="ECO:0000256" key="11">
    <source>
        <dbReference type="ARBA" id="ARBA00038341"/>
    </source>
</evidence>
<evidence type="ECO:0000256" key="8">
    <source>
        <dbReference type="ARBA" id="ARBA00022989"/>
    </source>
</evidence>
<evidence type="ECO:0000256" key="2">
    <source>
        <dbReference type="ARBA" id="ARBA00004119"/>
    </source>
</evidence>
<feature type="domain" description="Cation/H(+) antiporter C-terminal" evidence="16">
    <location>
        <begin position="660"/>
        <end position="833"/>
    </location>
</feature>
<evidence type="ECO:0000256" key="1">
    <source>
        <dbReference type="ARBA" id="ARBA00003198"/>
    </source>
</evidence>
<dbReference type="EMBL" id="LFYR01000981">
    <property type="protein sequence ID" value="KMZ66168.1"/>
    <property type="molecule type" value="Genomic_DNA"/>
</dbReference>
<proteinExistence type="inferred from homology"/>
<evidence type="ECO:0000259" key="15">
    <source>
        <dbReference type="Pfam" id="PF23256"/>
    </source>
</evidence>
<dbReference type="InterPro" id="IPR050794">
    <property type="entry name" value="CPA2_transporter"/>
</dbReference>
<dbReference type="GO" id="GO:0006813">
    <property type="term" value="P:potassium ion transport"/>
    <property type="evidence" value="ECO:0007669"/>
    <property type="project" value="UniProtKB-KW"/>
</dbReference>
<keyword evidence="4" id="KW-0813">Transport</keyword>
<evidence type="ECO:0000256" key="3">
    <source>
        <dbReference type="ARBA" id="ARBA00004141"/>
    </source>
</evidence>
<keyword evidence="5" id="KW-0633">Potassium transport</keyword>